<evidence type="ECO:0000256" key="3">
    <source>
        <dbReference type="ARBA" id="ARBA00023235"/>
    </source>
</evidence>
<sequence length="683" mass="77468">MYDLYHPKLSNTGMEEGSCTPVTLHSSTYVNDHIGFCGSIKTFPSDFVVTEINMHGQLVNEIATDSLPKSGGTLSDQSRSCQCDSKRLRLSPSEQCIDEEYCRSQDEDVHCTSEVLHSTIIESEEHQINNVLEHHHDKAVTLDSLLNTTVREQLNQFACCVKDTWNSKCDTDTEFSLGPIPDKKVRASLHGAIRQEYPFLATVTKCGEIVVKANQDYQELCKLVTEEEASGFLKFIDAKLENSRFAFKPDENKEHRRRVHHFLSKKFGKLVETKSFPDSEQNVVIMVRFREKNGFRKRPNIESREKEEIYTAFTLQKENLETLEAISYLSSELGVLPSDFSYTGIKDKKAFTYQDMVVKKVTPKRLKELGSTIGKKGLGLSNVHSVSQPLRLGQLQGNHFAIIVRDLKLHSKDYYGSLKERVCEAVENVKVKAVKLFFTPEDSDDPVNKAKKYFLHTEDAKGSLAMLPDFKVREKMLLRALNRYGLNHEGCTRGWLSIPHSMRIFYVHAYCSKIWNEAVSYRIKVYGTRVVTGDLIFSTECIENCSLSDKVHVVTSSEEVANNYTLNQCFFFVPKVILPMAGYSVQYPANKVGEWYHKRLAGDGLQMGHFRLPALQLNVPGSYRHILKYPHDLSYSFLDSNGKDTGNRGGSIQDSAPSLSMSFWLDPSCYATTCLGEIMKCDL</sequence>
<evidence type="ECO:0000313" key="6">
    <source>
        <dbReference type="EMBL" id="KAH0616615.1"/>
    </source>
</evidence>
<reference evidence="6 7" key="1">
    <citation type="journal article" date="2022" name="Gigascience">
        <title>A chromosome-level genome assembly and annotation of the desert horned lizard, Phrynosoma platyrhinos, provides insight into chromosomal rearrangements among reptiles.</title>
        <authorList>
            <person name="Koochekian N."/>
            <person name="Ascanio A."/>
            <person name="Farleigh K."/>
            <person name="Card D.C."/>
            <person name="Schield D.R."/>
            <person name="Castoe T.A."/>
            <person name="Jezkova T."/>
        </authorList>
    </citation>
    <scope>NUCLEOTIDE SEQUENCE [LARGE SCALE GENOMIC DNA]</scope>
    <source>
        <strain evidence="6">NK-2021</strain>
    </source>
</reference>
<dbReference type="InterPro" id="IPR056963">
    <property type="entry name" value="PUS7L_N"/>
</dbReference>
<name>A0ABQ7SGY1_PHRPL</name>
<organism evidence="6 7">
    <name type="scientific">Phrynosoma platyrhinos</name>
    <name type="common">Desert horned lizard</name>
    <dbReference type="NCBI Taxonomy" id="52577"/>
    <lineage>
        <taxon>Eukaryota</taxon>
        <taxon>Metazoa</taxon>
        <taxon>Chordata</taxon>
        <taxon>Craniata</taxon>
        <taxon>Vertebrata</taxon>
        <taxon>Euteleostomi</taxon>
        <taxon>Lepidosauria</taxon>
        <taxon>Squamata</taxon>
        <taxon>Bifurcata</taxon>
        <taxon>Unidentata</taxon>
        <taxon>Episquamata</taxon>
        <taxon>Toxicofera</taxon>
        <taxon>Iguania</taxon>
        <taxon>Phrynosomatidae</taxon>
        <taxon>Phrynosomatinae</taxon>
        <taxon>Phrynosoma</taxon>
    </lineage>
</organism>
<dbReference type="PROSITE" id="PS50984">
    <property type="entry name" value="TRUD"/>
    <property type="match status" value="1"/>
</dbReference>
<dbReference type="PANTHER" id="PTHR13326">
    <property type="entry name" value="TRNA PSEUDOURIDINE SYNTHASE D"/>
    <property type="match status" value="1"/>
</dbReference>
<dbReference type="InterPro" id="IPR020103">
    <property type="entry name" value="PsdUridine_synth_cat_dom_sf"/>
</dbReference>
<comment type="caution">
    <text evidence="6">The sequence shown here is derived from an EMBL/GenBank/DDBJ whole genome shotgun (WGS) entry which is preliminary data.</text>
</comment>
<dbReference type="InterPro" id="IPR011760">
    <property type="entry name" value="PsdUridine_synth_TruD_insert"/>
</dbReference>
<dbReference type="Pfam" id="PF01142">
    <property type="entry name" value="TruD"/>
    <property type="match status" value="2"/>
</dbReference>
<dbReference type="EMBL" id="JAIPUX010005290">
    <property type="protein sequence ID" value="KAH0616615.1"/>
    <property type="molecule type" value="Genomic_DNA"/>
</dbReference>
<dbReference type="SUPFAM" id="SSF55120">
    <property type="entry name" value="Pseudouridine synthase"/>
    <property type="match status" value="1"/>
</dbReference>
<dbReference type="InterPro" id="IPR001374">
    <property type="entry name" value="R3H_dom"/>
</dbReference>
<feature type="domain" description="R3H" evidence="5">
    <location>
        <begin position="222"/>
        <end position="290"/>
    </location>
</feature>
<keyword evidence="7" id="KW-1185">Reference proteome</keyword>
<dbReference type="Gene3D" id="3.30.2350.20">
    <property type="entry name" value="TruD, catalytic domain"/>
    <property type="match status" value="1"/>
</dbReference>
<dbReference type="Pfam" id="PF25094">
    <property type="entry name" value="R3H_PUS7L"/>
    <property type="match status" value="1"/>
</dbReference>
<dbReference type="CDD" id="cd02576">
    <property type="entry name" value="PseudoU_synth_ScPUS7"/>
    <property type="match status" value="1"/>
</dbReference>
<dbReference type="PANTHER" id="PTHR13326:SF21">
    <property type="entry name" value="PSEUDOURIDYLATE SYNTHASE PUS7L"/>
    <property type="match status" value="1"/>
</dbReference>
<evidence type="ECO:0000313" key="7">
    <source>
        <dbReference type="Proteomes" id="UP000826234"/>
    </source>
</evidence>
<evidence type="ECO:0000256" key="2">
    <source>
        <dbReference type="ARBA" id="ARBA00007953"/>
    </source>
</evidence>
<evidence type="ECO:0008006" key="8">
    <source>
        <dbReference type="Google" id="ProtNLM"/>
    </source>
</evidence>
<evidence type="ECO:0000259" key="4">
    <source>
        <dbReference type="PROSITE" id="PS50984"/>
    </source>
</evidence>
<dbReference type="PROSITE" id="PS51061">
    <property type="entry name" value="R3H"/>
    <property type="match status" value="1"/>
</dbReference>
<dbReference type="PIRSF" id="PIRSF037016">
    <property type="entry name" value="Pseudouridin_synth_euk_prd"/>
    <property type="match status" value="1"/>
</dbReference>
<feature type="domain" description="TRUD" evidence="4">
    <location>
        <begin position="368"/>
        <end position="629"/>
    </location>
</feature>
<dbReference type="Proteomes" id="UP000826234">
    <property type="component" value="Unassembled WGS sequence"/>
</dbReference>
<comment type="similarity">
    <text evidence="2">Belongs to the pseudouridine synthase TruD family.</text>
</comment>
<comment type="catalytic activity">
    <reaction evidence="1">
        <text>a uridine in mRNA = a pseudouridine in mRNA</text>
        <dbReference type="Rhea" id="RHEA:56644"/>
        <dbReference type="Rhea" id="RHEA-COMP:14658"/>
        <dbReference type="Rhea" id="RHEA-COMP:14659"/>
        <dbReference type="ChEBI" id="CHEBI:65314"/>
        <dbReference type="ChEBI" id="CHEBI:65315"/>
    </reaction>
</comment>
<proteinExistence type="inferred from homology"/>
<gene>
    <name evidence="6" type="ORF">JD844_027868</name>
</gene>
<dbReference type="Pfam" id="PF23943">
    <property type="entry name" value="PUS7L_N"/>
    <property type="match status" value="1"/>
</dbReference>
<evidence type="ECO:0000256" key="1">
    <source>
        <dbReference type="ARBA" id="ARBA00001166"/>
    </source>
</evidence>
<dbReference type="InterPro" id="IPR042214">
    <property type="entry name" value="TruD_catalytic"/>
</dbReference>
<keyword evidence="3" id="KW-0413">Isomerase</keyword>
<dbReference type="InterPro" id="IPR001656">
    <property type="entry name" value="PsdUridine_synth_TruD"/>
</dbReference>
<evidence type="ECO:0000259" key="5">
    <source>
        <dbReference type="PROSITE" id="PS51061"/>
    </source>
</evidence>
<dbReference type="InterPro" id="IPR056961">
    <property type="entry name" value="R3H_PUS7L"/>
</dbReference>
<protein>
    <recommendedName>
        <fullName evidence="8">Pseudouridylate synthase 7 homolog-like protein</fullName>
    </recommendedName>
</protein>
<accession>A0ABQ7SGY1</accession>